<dbReference type="InterPro" id="IPR009057">
    <property type="entry name" value="Homeodomain-like_sf"/>
</dbReference>
<feature type="compositionally biased region" description="Low complexity" evidence="7">
    <location>
        <begin position="318"/>
        <end position="333"/>
    </location>
</feature>
<feature type="DNA-binding region" description="Homeobox" evidence="6">
    <location>
        <begin position="179"/>
        <end position="235"/>
    </location>
</feature>
<dbReference type="PROSITE" id="PS00027">
    <property type="entry name" value="HOMEOBOX_1"/>
    <property type="match status" value="1"/>
</dbReference>
<dbReference type="GO" id="GO:0030182">
    <property type="term" value="P:neuron differentiation"/>
    <property type="evidence" value="ECO:0007669"/>
    <property type="project" value="TreeGrafter"/>
</dbReference>
<accession>A0A2T7NIA3</accession>
<evidence type="ECO:0000256" key="2">
    <source>
        <dbReference type="ARBA" id="ARBA00008446"/>
    </source>
</evidence>
<dbReference type="CDD" id="cd00086">
    <property type="entry name" value="homeodomain"/>
    <property type="match status" value="1"/>
</dbReference>
<dbReference type="InterPro" id="IPR001356">
    <property type="entry name" value="HD"/>
</dbReference>
<feature type="compositionally biased region" description="Polar residues" evidence="7">
    <location>
        <begin position="303"/>
        <end position="315"/>
    </location>
</feature>
<dbReference type="Gene3D" id="1.10.10.60">
    <property type="entry name" value="Homeodomain-like"/>
    <property type="match status" value="1"/>
</dbReference>
<reference evidence="9 10" key="1">
    <citation type="submission" date="2018-04" db="EMBL/GenBank/DDBJ databases">
        <title>The genome of golden apple snail Pomacea canaliculata provides insight into stress tolerance and invasive adaptation.</title>
        <authorList>
            <person name="Liu C."/>
            <person name="Liu B."/>
            <person name="Ren Y."/>
            <person name="Zhang Y."/>
            <person name="Wang H."/>
            <person name="Li S."/>
            <person name="Jiang F."/>
            <person name="Yin L."/>
            <person name="Zhang G."/>
            <person name="Qian W."/>
            <person name="Fan W."/>
        </authorList>
    </citation>
    <scope>NUCLEOTIDE SEQUENCE [LARGE SCALE GENOMIC DNA]</scope>
    <source>
        <strain evidence="9">SZHN2017</strain>
        <tissue evidence="9">Muscle</tissue>
    </source>
</reference>
<dbReference type="PANTHER" id="PTHR11211">
    <property type="entry name" value="IROQUOIS-CLASS HOMEODOMAIN PROTEIN IRX"/>
    <property type="match status" value="1"/>
</dbReference>
<organism evidence="9 10">
    <name type="scientific">Pomacea canaliculata</name>
    <name type="common">Golden apple snail</name>
    <dbReference type="NCBI Taxonomy" id="400727"/>
    <lineage>
        <taxon>Eukaryota</taxon>
        <taxon>Metazoa</taxon>
        <taxon>Spiralia</taxon>
        <taxon>Lophotrochozoa</taxon>
        <taxon>Mollusca</taxon>
        <taxon>Gastropoda</taxon>
        <taxon>Caenogastropoda</taxon>
        <taxon>Architaenioglossa</taxon>
        <taxon>Ampullarioidea</taxon>
        <taxon>Ampullariidae</taxon>
        <taxon>Pomacea</taxon>
    </lineage>
</organism>
<dbReference type="FunFam" id="1.10.10.60:FF:000003">
    <property type="entry name" value="Iroquois-class homeobox protein IRX"/>
    <property type="match status" value="1"/>
</dbReference>
<dbReference type="PANTHER" id="PTHR11211:SF40">
    <property type="entry name" value="MIRROR, ISOFORM C"/>
    <property type="match status" value="1"/>
</dbReference>
<name>A0A2T7NIA3_POMCA</name>
<dbReference type="GO" id="GO:0000981">
    <property type="term" value="F:DNA-binding transcription factor activity, RNA polymerase II-specific"/>
    <property type="evidence" value="ECO:0007669"/>
    <property type="project" value="InterPro"/>
</dbReference>
<comment type="similarity">
    <text evidence="2">Belongs to the TALE/IRO homeobox family.</text>
</comment>
<dbReference type="OrthoDB" id="5399138at2759"/>
<dbReference type="InterPro" id="IPR008422">
    <property type="entry name" value="KN_HD"/>
</dbReference>
<dbReference type="GO" id="GO:0000978">
    <property type="term" value="F:RNA polymerase II cis-regulatory region sequence-specific DNA binding"/>
    <property type="evidence" value="ECO:0007669"/>
    <property type="project" value="TreeGrafter"/>
</dbReference>
<dbReference type="AlphaFoldDB" id="A0A2T7NIA3"/>
<dbReference type="InterPro" id="IPR017970">
    <property type="entry name" value="Homeobox_CS"/>
</dbReference>
<comment type="caution">
    <text evidence="9">The sequence shown here is derived from an EMBL/GenBank/DDBJ whole genome shotgun (WGS) entry which is preliminary data.</text>
</comment>
<feature type="compositionally biased region" description="Acidic residues" evidence="7">
    <location>
        <begin position="252"/>
        <end position="261"/>
    </location>
</feature>
<evidence type="ECO:0000313" key="10">
    <source>
        <dbReference type="Proteomes" id="UP000245119"/>
    </source>
</evidence>
<evidence type="ECO:0000259" key="8">
    <source>
        <dbReference type="PROSITE" id="PS50071"/>
    </source>
</evidence>
<dbReference type="PROSITE" id="PS50071">
    <property type="entry name" value="HOMEOBOX_2"/>
    <property type="match status" value="1"/>
</dbReference>
<evidence type="ECO:0000313" key="9">
    <source>
        <dbReference type="EMBL" id="PVD20907.1"/>
    </source>
</evidence>
<evidence type="ECO:0000256" key="7">
    <source>
        <dbReference type="SAM" id="MobiDB-lite"/>
    </source>
</evidence>
<feature type="compositionally biased region" description="Polar residues" evidence="7">
    <location>
        <begin position="388"/>
        <end position="397"/>
    </location>
</feature>
<keyword evidence="5 6" id="KW-0539">Nucleus</keyword>
<dbReference type="SUPFAM" id="SSF46689">
    <property type="entry name" value="Homeodomain-like"/>
    <property type="match status" value="1"/>
</dbReference>
<evidence type="ECO:0000256" key="6">
    <source>
        <dbReference type="PROSITE-ProRule" id="PRU00108"/>
    </source>
</evidence>
<feature type="region of interest" description="Disordered" evidence="7">
    <location>
        <begin position="233"/>
        <end position="397"/>
    </location>
</feature>
<dbReference type="Pfam" id="PF05920">
    <property type="entry name" value="Homeobox_KN"/>
    <property type="match status" value="1"/>
</dbReference>
<dbReference type="GO" id="GO:0005634">
    <property type="term" value="C:nucleus"/>
    <property type="evidence" value="ECO:0007669"/>
    <property type="project" value="UniProtKB-SubCell"/>
</dbReference>
<protein>
    <recommendedName>
        <fullName evidence="8">Homeobox domain-containing protein</fullName>
    </recommendedName>
</protein>
<comment type="subcellular location">
    <subcellularLocation>
        <location evidence="1 6">Nucleus</location>
    </subcellularLocation>
</comment>
<gene>
    <name evidence="9" type="ORF">C0Q70_19070</name>
</gene>
<dbReference type="EMBL" id="PZQS01000012">
    <property type="protein sequence ID" value="PVD20907.1"/>
    <property type="molecule type" value="Genomic_DNA"/>
</dbReference>
<proteinExistence type="inferred from homology"/>
<evidence type="ECO:0000256" key="4">
    <source>
        <dbReference type="ARBA" id="ARBA00023155"/>
    </source>
</evidence>
<feature type="compositionally biased region" description="Basic and acidic residues" evidence="7">
    <location>
        <begin position="262"/>
        <end position="287"/>
    </location>
</feature>
<evidence type="ECO:0000256" key="1">
    <source>
        <dbReference type="ARBA" id="ARBA00004123"/>
    </source>
</evidence>
<dbReference type="GO" id="GO:0048468">
    <property type="term" value="P:cell development"/>
    <property type="evidence" value="ECO:0007669"/>
    <property type="project" value="TreeGrafter"/>
</dbReference>
<dbReference type="Proteomes" id="UP000245119">
    <property type="component" value="Linkage Group LG12"/>
</dbReference>
<keyword evidence="10" id="KW-1185">Reference proteome</keyword>
<sequence length="397" mass="42241">MAAGHVTLLMTSARVTSYCREVTSILCDVARVIWTLKIADGECLWAPERGPCARALCEGPVTGLLSCDSPTNARRKVWPTLFIARGLCPSGRPYVTVTGAGRAVCLCQVGGVGGPLGAHGSSPTPALCAQLSPFSTAQVTGKESPSTRTIPLGGPYTAAALAYHPYLYAGLDAGGVRKAAVRETTGPLKAWLHEHRKNPYPTKAEKIMLAIITQMTLTQVSTWFANARRRLKKENRGQWEGGPDQDKHMSSDVDDDLDNDNDDKVISSDDERRSAGKDLTRRSHYDDLSDVSVDGDDDDHPTVQRTAPISVQPPASHTVCPPVTSVPAPVTSPGLEPAVAASSKDNSQASPGAKPRIWSISAIIGLEDKQTEKADDDEVRGASAGSEVRNTTPSVKP</sequence>
<keyword evidence="4 6" id="KW-0371">Homeobox</keyword>
<keyword evidence="3 6" id="KW-0238">DNA-binding</keyword>
<dbReference type="SMART" id="SM00389">
    <property type="entry name" value="HOX"/>
    <property type="match status" value="1"/>
</dbReference>
<evidence type="ECO:0000256" key="3">
    <source>
        <dbReference type="ARBA" id="ARBA00023125"/>
    </source>
</evidence>
<feature type="domain" description="Homeobox" evidence="8">
    <location>
        <begin position="177"/>
        <end position="234"/>
    </location>
</feature>
<dbReference type="STRING" id="400727.A0A2T7NIA3"/>
<evidence type="ECO:0000256" key="5">
    <source>
        <dbReference type="ARBA" id="ARBA00023242"/>
    </source>
</evidence>